<dbReference type="Pfam" id="PF17966">
    <property type="entry name" value="Muc_B2"/>
    <property type="match status" value="1"/>
</dbReference>
<comment type="caution">
    <text evidence="5">The sequence shown here is derived from an EMBL/GenBank/DDBJ whole genome shotgun (WGS) entry which is preliminary data.</text>
</comment>
<evidence type="ECO:0000256" key="1">
    <source>
        <dbReference type="ARBA" id="ARBA00022729"/>
    </source>
</evidence>
<proteinExistence type="predicted"/>
<evidence type="ECO:0000259" key="4">
    <source>
        <dbReference type="Pfam" id="PF17966"/>
    </source>
</evidence>
<dbReference type="Pfam" id="PF19258">
    <property type="entry name" value="KxYKxGKxW_sig"/>
    <property type="match status" value="1"/>
</dbReference>
<dbReference type="InterPro" id="IPR041495">
    <property type="entry name" value="Mub_B2"/>
</dbReference>
<organism evidence="5 6">
    <name type="scientific">Leuconostoc citreum</name>
    <dbReference type="NCBI Taxonomy" id="33964"/>
    <lineage>
        <taxon>Bacteria</taxon>
        <taxon>Bacillati</taxon>
        <taxon>Bacillota</taxon>
        <taxon>Bacilli</taxon>
        <taxon>Lactobacillales</taxon>
        <taxon>Lactobacillaceae</taxon>
        <taxon>Leuconostoc</taxon>
    </lineage>
</organism>
<accession>A0A5A5U143</accession>
<feature type="compositionally biased region" description="Polar residues" evidence="2">
    <location>
        <begin position="158"/>
        <end position="171"/>
    </location>
</feature>
<dbReference type="RefSeq" id="WP_149334060.1">
    <property type="nucleotide sequence ID" value="NZ_BJJW01000004.1"/>
</dbReference>
<feature type="region of interest" description="Disordered" evidence="2">
    <location>
        <begin position="790"/>
        <end position="838"/>
    </location>
</feature>
<reference evidence="5 6" key="1">
    <citation type="submission" date="2019-04" db="EMBL/GenBank/DDBJ databases">
        <title>A pseudo-fructophilic Leuconostoc citreum strain F192-5 isolated from peel of satsuma mandarin: the first report for isolation and characterization of strain-dependent fructophilic-like characteristics.</title>
        <authorList>
            <person name="Maeno S."/>
            <person name="Tanizawa Y."/>
            <person name="Kajikawa A."/>
            <person name="Kanesaki Y."/>
            <person name="Kubota E."/>
            <person name="Arita M."/>
            <person name="Leon D."/>
            <person name="Endo A."/>
        </authorList>
    </citation>
    <scope>NUCLEOTIDE SEQUENCE [LARGE SCALE GENOMIC DNA]</scope>
    <source>
        <strain evidence="5 6">F192-5</strain>
    </source>
</reference>
<evidence type="ECO:0000256" key="2">
    <source>
        <dbReference type="SAM" id="MobiDB-lite"/>
    </source>
</evidence>
<evidence type="ECO:0000313" key="6">
    <source>
        <dbReference type="Proteomes" id="UP000323274"/>
    </source>
</evidence>
<dbReference type="Proteomes" id="UP000323274">
    <property type="component" value="Unassembled WGS sequence"/>
</dbReference>
<dbReference type="InterPro" id="IPR041558">
    <property type="entry name" value="MucBP_2"/>
</dbReference>
<feature type="compositionally biased region" description="Basic and acidic residues" evidence="2">
    <location>
        <begin position="92"/>
        <end position="106"/>
    </location>
</feature>
<feature type="region of interest" description="Disordered" evidence="2">
    <location>
        <begin position="518"/>
        <end position="570"/>
    </location>
</feature>
<feature type="compositionally biased region" description="Basic and acidic residues" evidence="2">
    <location>
        <begin position="124"/>
        <end position="157"/>
    </location>
</feature>
<dbReference type="Gene3D" id="3.10.20.470">
    <property type="match status" value="1"/>
</dbReference>
<evidence type="ECO:0000259" key="3">
    <source>
        <dbReference type="Pfam" id="PF17965"/>
    </source>
</evidence>
<sequence length="945" mass="103870">MEKKLRYKMYKSGKHWIFVGLMSLFAITGSSYVTQKVSADEISIEKSNNSRPANLARQGGDTTDTNSIKSTEKQNSNPDTSANANNIVTNNKDPELISDSTKKNIETNDNDTANQKKGLSTNKDYTHVEDNSSNKDEKSQQKIQSEKYNNDVIESSKSDNSTISLEGTQDIVSKKDDHNTNTSKDNSQQYIIKKSDEISNLNAVSLDHESKIDTDDSKSIDTKITSSKLQNLNALESRSDQTSISDPLYPNNMWKDPNKDRFTFNYLLRQDHNQQLVFSTDRSGLSGNVYVYLINNQSQKIIEQATLNTNTQITLQNNGVTIFNDNFSGVVWSNNPQMAWSREYSVNGAIPGKLFGKITYFVPKLITQTVKFVDENGNNIIDSNGKIVNPIVQQGLTGQLYKTSGPSLVNGFYAGHYQINPENASGTMSQFGVPGSQYTRDFHDGYKIVFTEIDGNGLMNAKILDPQGKVVYENNNLAKDQSDDYSDNNVKLTVSNPYVTQTRNVIYVYKTLGSLVPDVPGSTPVPYPNDPSDPSKPGNPTIPDIPGYTPVDPTGKPLNPGDAYPVDPSKPGADTPIHYQANDQKANVTYIDQTTGQTIKADQLTGKSDQTSDYRTKASIDQFTKQGYELVSDDYPANGVVFDRDDQKEQNYTVVLKHKTTIVTPENPGQPGEPIDPNNPTGPKYPEGTDKTALHREINQTINYVDEQGKTVATSVKDQVSFDRTGTVDQVTGVVNYTEWQAKNQDNVFDAKQSPVIKGYYADKGNITAQTVTPDTADQIETVTYHQLGSLVPDVPGSTPVPYPNDPSDPSKPGNPTIPDIPGYTPVDPTGKPLNPGDAYPVDPSKPGADTPIHYIKIIIPNKGIDSGEKTPVIDINDNGPKSTNKDIYNGNTTHDIGISFNNTQLPKTNVNNSNNNNALIISAIGSALGLLGYNKLNKKRKENQ</sequence>
<keyword evidence="1" id="KW-0732">Signal</keyword>
<name>A0A5A5U143_LEUCI</name>
<feature type="region of interest" description="Disordered" evidence="2">
    <location>
        <begin position="44"/>
        <end position="188"/>
    </location>
</feature>
<dbReference type="Pfam" id="PF17965">
    <property type="entry name" value="MucBP_2"/>
    <property type="match status" value="1"/>
</dbReference>
<evidence type="ECO:0000313" key="5">
    <source>
        <dbReference type="EMBL" id="GDZ83454.1"/>
    </source>
</evidence>
<protein>
    <submittedName>
        <fullName evidence="5">Uncharacterized protein</fullName>
    </submittedName>
</protein>
<dbReference type="EMBL" id="BJJW01000004">
    <property type="protein sequence ID" value="GDZ83454.1"/>
    <property type="molecule type" value="Genomic_DNA"/>
</dbReference>
<feature type="domain" description="Mub B2-like" evidence="4">
    <location>
        <begin position="689"/>
        <end position="787"/>
    </location>
</feature>
<dbReference type="AlphaFoldDB" id="A0A5A5U143"/>
<gene>
    <name evidence="5" type="ORF">LCIT_06960</name>
</gene>
<feature type="domain" description="Mucin binding" evidence="3">
    <location>
        <begin position="584"/>
        <end position="658"/>
    </location>
</feature>
<feature type="compositionally biased region" description="Polar residues" evidence="2">
    <location>
        <begin position="110"/>
        <end position="123"/>
    </location>
</feature>
<feature type="compositionally biased region" description="Polar residues" evidence="2">
    <location>
        <begin position="60"/>
        <end position="91"/>
    </location>
</feature>
<dbReference type="Gene3D" id="2.60.40.4300">
    <property type="match status" value="1"/>
</dbReference>
<dbReference type="InterPro" id="IPR022263">
    <property type="entry name" value="KxYKxGKxW"/>
</dbReference>
<dbReference type="NCBIfam" id="TIGR03715">
    <property type="entry name" value="KxYKxGKxW"/>
    <property type="match status" value="1"/>
</dbReference>